<evidence type="ECO:0000256" key="6">
    <source>
        <dbReference type="SAM" id="Phobius"/>
    </source>
</evidence>
<keyword evidence="8" id="KW-1185">Reference proteome</keyword>
<dbReference type="Proteomes" id="UP000242754">
    <property type="component" value="Unassembled WGS sequence"/>
</dbReference>
<organism evidence="7 8">
    <name type="scientific">Trichococcus palustris</name>
    <dbReference type="NCBI Taxonomy" id="140314"/>
    <lineage>
        <taxon>Bacteria</taxon>
        <taxon>Bacillati</taxon>
        <taxon>Bacillota</taxon>
        <taxon>Bacilli</taxon>
        <taxon>Lactobacillales</taxon>
        <taxon>Carnobacteriaceae</taxon>
        <taxon>Trichococcus</taxon>
    </lineage>
</organism>
<dbReference type="RefSeq" id="WP_087031225.1">
    <property type="nucleotide sequence ID" value="NZ_FJNE01000002.1"/>
</dbReference>
<comment type="subcellular location">
    <subcellularLocation>
        <location evidence="1">Membrane</location>
        <topology evidence="1">Multi-pass membrane protein</topology>
    </subcellularLocation>
</comment>
<name>A0A143YC66_9LACT</name>
<evidence type="ECO:0000313" key="7">
    <source>
        <dbReference type="EMBL" id="CZQ85200.1"/>
    </source>
</evidence>
<evidence type="ECO:0000313" key="8">
    <source>
        <dbReference type="Proteomes" id="UP000242754"/>
    </source>
</evidence>
<evidence type="ECO:0000256" key="3">
    <source>
        <dbReference type="ARBA" id="ARBA00022692"/>
    </source>
</evidence>
<keyword evidence="2" id="KW-1003">Cell membrane</keyword>
<dbReference type="Pfam" id="PF02361">
    <property type="entry name" value="CbiQ"/>
    <property type="match status" value="1"/>
</dbReference>
<sequence>MKEIPEWLLTEETYVLQSDKNTFIDKSIQSILKVISRIKDQTSSRALKYPVSATLKVFSTLLLVVLLSVSRSPLFVMAVIVCLLVILSLMEVRMIVGILKVSCAATLFSAFVLLPAAIWGDFFNSLLLVSKVFANILAVNILSHSTNWNAIVSVLKSFFVPDMFIFVLDITLKYLVLLGDFALNMLQALNLRSVGRDNSKYTSLSGIVGTTFIKSKEMAEDMQSAMECRGFTGEYYGGHKLKMGIGDLLGTMLDAGIIFLFFVI</sequence>
<evidence type="ECO:0000256" key="1">
    <source>
        <dbReference type="ARBA" id="ARBA00004141"/>
    </source>
</evidence>
<dbReference type="EMBL" id="FJNE01000002">
    <property type="protein sequence ID" value="CZQ85200.1"/>
    <property type="molecule type" value="Genomic_DNA"/>
</dbReference>
<dbReference type="STRING" id="140314.SAMN04488076_10186"/>
<evidence type="ECO:0000256" key="5">
    <source>
        <dbReference type="ARBA" id="ARBA00023136"/>
    </source>
</evidence>
<proteinExistence type="predicted"/>
<dbReference type="OrthoDB" id="2236046at2"/>
<evidence type="ECO:0000256" key="2">
    <source>
        <dbReference type="ARBA" id="ARBA00022475"/>
    </source>
</evidence>
<dbReference type="PANTHER" id="PTHR34857:SF2">
    <property type="entry name" value="SLL0384 PROTEIN"/>
    <property type="match status" value="1"/>
</dbReference>
<dbReference type="InterPro" id="IPR051611">
    <property type="entry name" value="ECF_transporter_component"/>
</dbReference>
<feature type="transmembrane region" description="Helical" evidence="6">
    <location>
        <begin position="163"/>
        <end position="183"/>
    </location>
</feature>
<reference evidence="7 8" key="1">
    <citation type="submission" date="2016-02" db="EMBL/GenBank/DDBJ databases">
        <authorList>
            <person name="Wen L."/>
            <person name="He K."/>
            <person name="Yang H."/>
        </authorList>
    </citation>
    <scope>NUCLEOTIDE SEQUENCE [LARGE SCALE GENOMIC DNA]</scope>
    <source>
        <strain evidence="7">Trichococcus palustris</strain>
    </source>
</reference>
<dbReference type="GO" id="GO:0005886">
    <property type="term" value="C:plasma membrane"/>
    <property type="evidence" value="ECO:0007669"/>
    <property type="project" value="UniProtKB-ARBA"/>
</dbReference>
<evidence type="ECO:0000256" key="4">
    <source>
        <dbReference type="ARBA" id="ARBA00022989"/>
    </source>
</evidence>
<keyword evidence="4 6" id="KW-1133">Transmembrane helix</keyword>
<dbReference type="PANTHER" id="PTHR34857">
    <property type="entry name" value="SLL0384 PROTEIN"/>
    <property type="match status" value="1"/>
</dbReference>
<feature type="transmembrane region" description="Helical" evidence="6">
    <location>
        <begin position="97"/>
        <end position="119"/>
    </location>
</feature>
<dbReference type="CDD" id="cd16914">
    <property type="entry name" value="EcfT"/>
    <property type="match status" value="1"/>
</dbReference>
<gene>
    <name evidence="7" type="ORF">Tpal_602</name>
</gene>
<dbReference type="InterPro" id="IPR003339">
    <property type="entry name" value="ABC/ECF_trnsptr_transmembrane"/>
</dbReference>
<accession>A0A143YC66</accession>
<keyword evidence="5 6" id="KW-0472">Membrane</keyword>
<dbReference type="AlphaFoldDB" id="A0A143YC66"/>
<feature type="transmembrane region" description="Helical" evidence="6">
    <location>
        <begin position="245"/>
        <end position="263"/>
    </location>
</feature>
<feature type="transmembrane region" description="Helical" evidence="6">
    <location>
        <begin position="73"/>
        <end position="90"/>
    </location>
</feature>
<protein>
    <submittedName>
        <fullName evidence="7">Abc/ecf transporter transmembrane component</fullName>
    </submittedName>
</protein>
<keyword evidence="3 6" id="KW-0812">Transmembrane</keyword>